<dbReference type="EMBL" id="JAFJYC010000001">
    <property type="protein sequence ID" value="MBT9431229.1"/>
    <property type="molecule type" value="Genomic_DNA"/>
</dbReference>
<feature type="transmembrane region" description="Helical" evidence="1">
    <location>
        <begin position="91"/>
        <end position="113"/>
    </location>
</feature>
<evidence type="ECO:0000256" key="1">
    <source>
        <dbReference type="SAM" id="Phobius"/>
    </source>
</evidence>
<keyword evidence="1" id="KW-0472">Membrane</keyword>
<protein>
    <submittedName>
        <fullName evidence="2">Acyltransferase</fullName>
    </submittedName>
</protein>
<reference evidence="2 3" key="1">
    <citation type="journal article" date="2021" name="Genome Biol. Evol.">
        <title>The evolution of interdependence in a four-way mealybug symbiosis.</title>
        <authorList>
            <person name="Garber A.I."/>
            <person name="Kupper M."/>
            <person name="Laetsch D.R."/>
            <person name="Weldon S.R."/>
            <person name="Ladinsky M.S."/>
            <person name="Bjorkman P.J."/>
            <person name="McCutcheon J.P."/>
        </authorList>
    </citation>
    <scope>NUCLEOTIDE SEQUENCE [LARGE SCALE GENOMIC DNA]</scope>
    <source>
        <strain evidence="2">SOD</strain>
    </source>
</reference>
<keyword evidence="1" id="KW-0812">Transmembrane</keyword>
<keyword evidence="1" id="KW-1133">Transmembrane helix</keyword>
<dbReference type="Proteomes" id="UP000811282">
    <property type="component" value="Unassembled WGS sequence"/>
</dbReference>
<evidence type="ECO:0000313" key="2">
    <source>
        <dbReference type="EMBL" id="MBT9431229.1"/>
    </source>
</evidence>
<evidence type="ECO:0000313" key="3">
    <source>
        <dbReference type="Proteomes" id="UP000811282"/>
    </source>
</evidence>
<sequence>MLVAGIGMLIWENINGSINTPLNRTLYAGLPILLVFLGLVSFEQFIQQFRSRLLNLLETMGDASYSLYLVHGFILSPCAMIAHKLHLTRYPLLFCLFLLLSAVLSGWLCYRYVELPLNKRIKITLAARKANAVSPWALTPVSAYAGRGDHMVELGIGADSAEFPPSLRCHDNTFFATGIRQQIIEPLTG</sequence>
<name>A0ABS5Y8A1_9GAMM</name>
<accession>A0ABS5Y8A1</accession>
<gene>
    <name evidence="2" type="ORF">JZM24_01930</name>
</gene>
<keyword evidence="2" id="KW-0012">Acyltransferase</keyword>
<feature type="transmembrane region" description="Helical" evidence="1">
    <location>
        <begin position="26"/>
        <end position="46"/>
    </location>
</feature>
<comment type="caution">
    <text evidence="2">The sequence shown here is derived from an EMBL/GenBank/DDBJ whole genome shotgun (WGS) entry which is preliminary data.</text>
</comment>
<organism evidence="2 3">
    <name type="scientific">Candidatus Sodalis endolongispinus</name>
    <dbReference type="NCBI Taxonomy" id="2812662"/>
    <lineage>
        <taxon>Bacteria</taxon>
        <taxon>Pseudomonadati</taxon>
        <taxon>Pseudomonadota</taxon>
        <taxon>Gammaproteobacteria</taxon>
        <taxon>Enterobacterales</taxon>
        <taxon>Bruguierivoracaceae</taxon>
        <taxon>Sodalis</taxon>
    </lineage>
</organism>
<proteinExistence type="predicted"/>
<dbReference type="GO" id="GO:0016746">
    <property type="term" value="F:acyltransferase activity"/>
    <property type="evidence" value="ECO:0007669"/>
    <property type="project" value="UniProtKB-KW"/>
</dbReference>
<keyword evidence="2" id="KW-0808">Transferase</keyword>
<keyword evidence="3" id="KW-1185">Reference proteome</keyword>